<dbReference type="Proteomes" id="UP000000457">
    <property type="component" value="Segment"/>
</dbReference>
<evidence type="ECO:0000313" key="2">
    <source>
        <dbReference type="Proteomes" id="UP000000457"/>
    </source>
</evidence>
<dbReference type="OrthoDB" id="40178at10239"/>
<gene>
    <name evidence="1" type="ORF">GAP32_018</name>
</gene>
<accession>K4F9D7</accession>
<dbReference type="KEGG" id="vg:13993755"/>
<name>K4F9D7_9CAUD</name>
<sequence length="77" mass="8903">MFYIAEVKRNGVVVEKSLVCTSNEIAGYSYAEDRFNTVQDNTPGEYNITFDFYQLDNRSIVPVIQMPEDIKFIVQLD</sequence>
<dbReference type="GeneID" id="13993755"/>
<proteinExistence type="predicted"/>
<evidence type="ECO:0000313" key="1">
    <source>
        <dbReference type="EMBL" id="AFC21465.1"/>
    </source>
</evidence>
<dbReference type="RefSeq" id="YP_006987120.1">
    <property type="nucleotide sequence ID" value="NC_019401.1"/>
</dbReference>
<keyword evidence="2" id="KW-1185">Reference proteome</keyword>
<reference evidence="1 2" key="1">
    <citation type="journal article" date="2014" name="Virology">
        <title>Supersize me: Cronobacter sakazakii phage GAP32.</title>
        <authorList>
            <person name="Abbasifar R."/>
            <person name="Griffiths M.W."/>
            <person name="Sabour P.M."/>
            <person name="Ackermann H.-W."/>
            <person name="Vandersteegen K."/>
            <person name="Lavigne R."/>
            <person name="Noben J.-P."/>
            <person name="Villa A.A."/>
            <person name="Abbasifar A."/>
            <person name="Nash J.H.E."/>
            <person name="Kropinski A.M."/>
        </authorList>
    </citation>
    <scope>NUCLEOTIDE SEQUENCE [LARGE SCALE GENOMIC DNA]</scope>
    <source>
        <strain evidence="1">GAP-32</strain>
    </source>
</reference>
<organism evidence="1 2">
    <name type="scientific">Cronobacter phage vB_CsaM_GAP32</name>
    <dbReference type="NCBI Taxonomy" id="1141136"/>
    <lineage>
        <taxon>Viruses</taxon>
        <taxon>Duplodnaviria</taxon>
        <taxon>Heunggongvirae</taxon>
        <taxon>Uroviricota</taxon>
        <taxon>Caudoviricetes</taxon>
        <taxon>Mimasvirus</taxon>
        <taxon>Mimasvirus GAP32</taxon>
    </lineage>
</organism>
<protein>
    <submittedName>
        <fullName evidence="1">Uncharacterized protein</fullName>
    </submittedName>
</protein>
<dbReference type="EMBL" id="JN882285">
    <property type="protein sequence ID" value="AFC21465.1"/>
    <property type="molecule type" value="Genomic_DNA"/>
</dbReference>